<name>A0AAE0I3F8_9PEZI</name>
<proteinExistence type="predicted"/>
<dbReference type="AlphaFoldDB" id="A0AAE0I3F8"/>
<gene>
    <name evidence="7" type="ORF">B0T19DRAFT_292343</name>
</gene>
<evidence type="ECO:0000313" key="7">
    <source>
        <dbReference type="EMBL" id="KAK3317457.1"/>
    </source>
</evidence>
<dbReference type="InterPro" id="IPR050307">
    <property type="entry name" value="Sterol_Desaturase_Related"/>
</dbReference>
<evidence type="ECO:0000256" key="1">
    <source>
        <dbReference type="ARBA" id="ARBA00004370"/>
    </source>
</evidence>
<protein>
    <submittedName>
        <fullName evidence="7">Fatty acid hydroxylase superfamily-domain-containing protein</fullName>
    </submittedName>
</protein>
<dbReference type="GO" id="GO:0016020">
    <property type="term" value="C:membrane"/>
    <property type="evidence" value="ECO:0007669"/>
    <property type="project" value="UniProtKB-SubCell"/>
</dbReference>
<dbReference type="GO" id="GO:0016491">
    <property type="term" value="F:oxidoreductase activity"/>
    <property type="evidence" value="ECO:0007669"/>
    <property type="project" value="InterPro"/>
</dbReference>
<organism evidence="7 8">
    <name type="scientific">Cercophora scortea</name>
    <dbReference type="NCBI Taxonomy" id="314031"/>
    <lineage>
        <taxon>Eukaryota</taxon>
        <taxon>Fungi</taxon>
        <taxon>Dikarya</taxon>
        <taxon>Ascomycota</taxon>
        <taxon>Pezizomycotina</taxon>
        <taxon>Sordariomycetes</taxon>
        <taxon>Sordariomycetidae</taxon>
        <taxon>Sordariales</taxon>
        <taxon>Lasiosphaeriaceae</taxon>
        <taxon>Cercophora</taxon>
    </lineage>
</organism>
<feature type="domain" description="Fatty acid hydroxylase" evidence="6">
    <location>
        <begin position="122"/>
        <end position="245"/>
    </location>
</feature>
<comment type="caution">
    <text evidence="7">The sequence shown here is derived from an EMBL/GenBank/DDBJ whole genome shotgun (WGS) entry which is preliminary data.</text>
</comment>
<feature type="transmembrane region" description="Helical" evidence="5">
    <location>
        <begin position="26"/>
        <end position="47"/>
    </location>
</feature>
<keyword evidence="2 5" id="KW-0812">Transmembrane</keyword>
<evidence type="ECO:0000259" key="6">
    <source>
        <dbReference type="Pfam" id="PF04116"/>
    </source>
</evidence>
<dbReference type="GO" id="GO:0008610">
    <property type="term" value="P:lipid biosynthetic process"/>
    <property type="evidence" value="ECO:0007669"/>
    <property type="project" value="InterPro"/>
</dbReference>
<evidence type="ECO:0000256" key="2">
    <source>
        <dbReference type="ARBA" id="ARBA00022692"/>
    </source>
</evidence>
<keyword evidence="3 5" id="KW-1133">Transmembrane helix</keyword>
<keyword evidence="8" id="KW-1185">Reference proteome</keyword>
<dbReference type="GO" id="GO:0005506">
    <property type="term" value="F:iron ion binding"/>
    <property type="evidence" value="ECO:0007669"/>
    <property type="project" value="InterPro"/>
</dbReference>
<evidence type="ECO:0000256" key="4">
    <source>
        <dbReference type="ARBA" id="ARBA00023136"/>
    </source>
</evidence>
<evidence type="ECO:0000256" key="5">
    <source>
        <dbReference type="SAM" id="Phobius"/>
    </source>
</evidence>
<dbReference type="Pfam" id="PF04116">
    <property type="entry name" value="FA_hydroxylase"/>
    <property type="match status" value="1"/>
</dbReference>
<comment type="subcellular location">
    <subcellularLocation>
        <location evidence="1">Membrane</location>
    </subcellularLocation>
</comment>
<accession>A0AAE0I3F8</accession>
<dbReference type="Proteomes" id="UP001286456">
    <property type="component" value="Unassembled WGS sequence"/>
</dbReference>
<dbReference type="EMBL" id="JAUEPO010000007">
    <property type="protein sequence ID" value="KAK3317457.1"/>
    <property type="molecule type" value="Genomic_DNA"/>
</dbReference>
<dbReference type="PANTHER" id="PTHR11863">
    <property type="entry name" value="STEROL DESATURASE"/>
    <property type="match status" value="1"/>
</dbReference>
<evidence type="ECO:0000313" key="8">
    <source>
        <dbReference type="Proteomes" id="UP001286456"/>
    </source>
</evidence>
<reference evidence="7" key="1">
    <citation type="journal article" date="2023" name="Mol. Phylogenet. Evol.">
        <title>Genome-scale phylogeny and comparative genomics of the fungal order Sordariales.</title>
        <authorList>
            <person name="Hensen N."/>
            <person name="Bonometti L."/>
            <person name="Westerberg I."/>
            <person name="Brannstrom I.O."/>
            <person name="Guillou S."/>
            <person name="Cros-Aarteil S."/>
            <person name="Calhoun S."/>
            <person name="Haridas S."/>
            <person name="Kuo A."/>
            <person name="Mondo S."/>
            <person name="Pangilinan J."/>
            <person name="Riley R."/>
            <person name="LaButti K."/>
            <person name="Andreopoulos B."/>
            <person name="Lipzen A."/>
            <person name="Chen C."/>
            <person name="Yan M."/>
            <person name="Daum C."/>
            <person name="Ng V."/>
            <person name="Clum A."/>
            <person name="Steindorff A."/>
            <person name="Ohm R.A."/>
            <person name="Martin F."/>
            <person name="Silar P."/>
            <person name="Natvig D.O."/>
            <person name="Lalanne C."/>
            <person name="Gautier V."/>
            <person name="Ament-Velasquez S.L."/>
            <person name="Kruys A."/>
            <person name="Hutchinson M.I."/>
            <person name="Powell A.J."/>
            <person name="Barry K."/>
            <person name="Miller A.N."/>
            <person name="Grigoriev I.V."/>
            <person name="Debuchy R."/>
            <person name="Gladieux P."/>
            <person name="Hiltunen Thoren M."/>
            <person name="Johannesson H."/>
        </authorList>
    </citation>
    <scope>NUCLEOTIDE SEQUENCE</scope>
    <source>
        <strain evidence="7">SMH4131-1</strain>
    </source>
</reference>
<sequence>MTPPTNTLAATWANIVQTHSPHTIDFFGTLLVQLLFFWVPSLLYLSLDYLAPSFSARHKIQPPPKQPTPAELRRCLNGVLKSQLQSILFSLLLTSISILTSSPPPFPITATPPPLSTFTRDVLLCCLGREVLFYYAHRALHTPALYRRVHKVHHEFAAPVALTAQYAHPIEALVANTLPVAVPALLLRTHILTMWAFLGFTLFETCTVHSGYDFFGGWSRMHDAHHERFTVNYGIFGVMDWVHGTSVAKKRVKRS</sequence>
<keyword evidence="4 5" id="KW-0472">Membrane</keyword>
<reference evidence="7" key="2">
    <citation type="submission" date="2023-06" db="EMBL/GenBank/DDBJ databases">
        <authorList>
            <consortium name="Lawrence Berkeley National Laboratory"/>
            <person name="Haridas S."/>
            <person name="Hensen N."/>
            <person name="Bonometti L."/>
            <person name="Westerberg I."/>
            <person name="Brannstrom I.O."/>
            <person name="Guillou S."/>
            <person name="Cros-Aarteil S."/>
            <person name="Calhoun S."/>
            <person name="Kuo A."/>
            <person name="Mondo S."/>
            <person name="Pangilinan J."/>
            <person name="Riley R."/>
            <person name="Labutti K."/>
            <person name="Andreopoulos B."/>
            <person name="Lipzen A."/>
            <person name="Chen C."/>
            <person name="Yanf M."/>
            <person name="Daum C."/>
            <person name="Ng V."/>
            <person name="Clum A."/>
            <person name="Steindorff A."/>
            <person name="Ohm R."/>
            <person name="Martin F."/>
            <person name="Silar P."/>
            <person name="Natvig D."/>
            <person name="Lalanne C."/>
            <person name="Gautier V."/>
            <person name="Ament-Velasquez S.L."/>
            <person name="Kruys A."/>
            <person name="Hutchinson M.I."/>
            <person name="Powell A.J."/>
            <person name="Barry K."/>
            <person name="Miller A.N."/>
            <person name="Grigoriev I.V."/>
            <person name="Debuchy R."/>
            <person name="Gladieux P."/>
            <person name="Thoren M.H."/>
            <person name="Johannesson H."/>
        </authorList>
    </citation>
    <scope>NUCLEOTIDE SEQUENCE</scope>
    <source>
        <strain evidence="7">SMH4131-1</strain>
    </source>
</reference>
<evidence type="ECO:0000256" key="3">
    <source>
        <dbReference type="ARBA" id="ARBA00022989"/>
    </source>
</evidence>
<dbReference type="InterPro" id="IPR006694">
    <property type="entry name" value="Fatty_acid_hydroxylase"/>
</dbReference>